<feature type="compositionally biased region" description="Polar residues" evidence="1">
    <location>
        <begin position="106"/>
        <end position="115"/>
    </location>
</feature>
<evidence type="ECO:0000313" key="3">
    <source>
        <dbReference type="Proteomes" id="UP001497516"/>
    </source>
</evidence>
<feature type="region of interest" description="Disordered" evidence="1">
    <location>
        <begin position="1"/>
        <end position="168"/>
    </location>
</feature>
<gene>
    <name evidence="2" type="ORF">LTRI10_LOCUS22049</name>
</gene>
<protein>
    <submittedName>
        <fullName evidence="2">Uncharacterized protein</fullName>
    </submittedName>
</protein>
<name>A0AAV2E4P4_9ROSI</name>
<proteinExistence type="predicted"/>
<sequence>MEGVAKDKKDIAKGKGKAVAVASKPLVVGISAGKSKGGADGSKGETGGRRTSGGKGKEDVIASTSKGGRAPTSSSKPGGQVLVAGEDVRIEGKEVGGKQKEAKGGASNNTKQQVKMNGMSDEREPSLVVAPKVGMRLAKGKIDGAAGGEKEGSPRVENKTVQQQEGARDGSLMEKMVVSTTDLLKKATMSLKLDEYGTNLSEVFRMKAPEMEMGDEKKRVAAEVENFSLDPTLVKKVCVQDSGGGVDAAVEVASSKWPQSPK</sequence>
<feature type="compositionally biased region" description="Basic and acidic residues" evidence="1">
    <location>
        <begin position="148"/>
        <end position="158"/>
    </location>
</feature>
<feature type="compositionally biased region" description="Polar residues" evidence="1">
    <location>
        <begin position="62"/>
        <end position="77"/>
    </location>
</feature>
<accession>A0AAV2E4P4</accession>
<evidence type="ECO:0000256" key="1">
    <source>
        <dbReference type="SAM" id="MobiDB-lite"/>
    </source>
</evidence>
<dbReference type="EMBL" id="OZ034817">
    <property type="protein sequence ID" value="CAL1380618.1"/>
    <property type="molecule type" value="Genomic_DNA"/>
</dbReference>
<reference evidence="2 3" key="1">
    <citation type="submission" date="2024-04" db="EMBL/GenBank/DDBJ databases">
        <authorList>
            <person name="Fracassetti M."/>
        </authorList>
    </citation>
    <scope>NUCLEOTIDE SEQUENCE [LARGE SCALE GENOMIC DNA]</scope>
</reference>
<dbReference type="Proteomes" id="UP001497516">
    <property type="component" value="Chromosome 4"/>
</dbReference>
<feature type="compositionally biased region" description="Basic and acidic residues" evidence="1">
    <location>
        <begin position="86"/>
        <end position="103"/>
    </location>
</feature>
<dbReference type="AlphaFoldDB" id="A0AAV2E4P4"/>
<feature type="compositionally biased region" description="Basic and acidic residues" evidence="1">
    <location>
        <begin position="1"/>
        <end position="13"/>
    </location>
</feature>
<evidence type="ECO:0000313" key="2">
    <source>
        <dbReference type="EMBL" id="CAL1380618.1"/>
    </source>
</evidence>
<organism evidence="2 3">
    <name type="scientific">Linum trigynum</name>
    <dbReference type="NCBI Taxonomy" id="586398"/>
    <lineage>
        <taxon>Eukaryota</taxon>
        <taxon>Viridiplantae</taxon>
        <taxon>Streptophyta</taxon>
        <taxon>Embryophyta</taxon>
        <taxon>Tracheophyta</taxon>
        <taxon>Spermatophyta</taxon>
        <taxon>Magnoliopsida</taxon>
        <taxon>eudicotyledons</taxon>
        <taxon>Gunneridae</taxon>
        <taxon>Pentapetalae</taxon>
        <taxon>rosids</taxon>
        <taxon>fabids</taxon>
        <taxon>Malpighiales</taxon>
        <taxon>Linaceae</taxon>
        <taxon>Linum</taxon>
    </lineage>
</organism>
<keyword evidence="3" id="KW-1185">Reference proteome</keyword>